<dbReference type="RefSeq" id="WP_194258128.1">
    <property type="nucleotide sequence ID" value="NZ_JABCQN010000006.1"/>
</dbReference>
<proteinExistence type="predicted"/>
<reference evidence="1" key="2">
    <citation type="submission" date="2020-11" db="EMBL/GenBank/DDBJ databases">
        <title>Description of novel Gluconobacter species.</title>
        <authorList>
            <person name="Cleenwerck I."/>
            <person name="Cnockaert M."/>
            <person name="Borremans W."/>
            <person name="Wieme A.D."/>
            <person name="De Vuyst L."/>
            <person name="Vandamme P."/>
        </authorList>
    </citation>
    <scope>NUCLEOTIDE SEQUENCE</scope>
    <source>
        <strain evidence="1">R71697</strain>
    </source>
</reference>
<evidence type="ECO:0000313" key="1">
    <source>
        <dbReference type="EMBL" id="MBF0871645.1"/>
    </source>
</evidence>
<dbReference type="EMBL" id="JABCQN010000006">
    <property type="protein sequence ID" value="MBF0871645.1"/>
    <property type="molecule type" value="Genomic_DNA"/>
</dbReference>
<dbReference type="Proteomes" id="UP000661006">
    <property type="component" value="Unassembled WGS sequence"/>
</dbReference>
<dbReference type="Gene3D" id="3.40.1590.10">
    <property type="entry name" value="NMB0488-like"/>
    <property type="match status" value="1"/>
</dbReference>
<dbReference type="InterPro" id="IPR037891">
    <property type="entry name" value="Cdil-like_sf"/>
</dbReference>
<gene>
    <name evidence="1" type="ORF">HKD32_12420</name>
</gene>
<reference evidence="1" key="1">
    <citation type="submission" date="2020-04" db="EMBL/GenBank/DDBJ databases">
        <authorList>
            <person name="Sombolestani A."/>
        </authorList>
    </citation>
    <scope>NUCLEOTIDE SEQUENCE</scope>
    <source>
        <strain evidence="1">R71697</strain>
    </source>
</reference>
<dbReference type="GeneID" id="81475504"/>
<accession>A0A9Q2FNA9</accession>
<comment type="caution">
    <text evidence="1">The sequence shown here is derived from an EMBL/GenBank/DDBJ whole genome shotgun (WGS) entry which is preliminary data.</text>
</comment>
<dbReference type="CDD" id="cd13445">
    <property type="entry name" value="CDI_inhibitor_EC869_like"/>
    <property type="match status" value="1"/>
</dbReference>
<evidence type="ECO:0000313" key="2">
    <source>
        <dbReference type="Proteomes" id="UP000661006"/>
    </source>
</evidence>
<sequence>MAAPGENGIVRYAQLIRTRKYVAVISMDNRGGSYFSVTGWSTFIDRKEATPEWIGENLKKALQTSRDLFMEWGGLPLPSDKGLAEDRKSGPLFMEFWGRVQETYGFKDWRDARKKSALVFTKWHCEQTNQVRLAASKGRGTSHSAWYSNENAGKVFHASINASDHEFGEIAIQALNVCQPNYL</sequence>
<dbReference type="InterPro" id="IPR009888">
    <property type="entry name" value="CdiI_Proteobact"/>
</dbReference>
<dbReference type="AlphaFoldDB" id="A0A9Q2FNA9"/>
<protein>
    <submittedName>
        <fullName evidence="1">Uncharacterized protein</fullName>
    </submittedName>
</protein>
<organism evidence="1 2">
    <name type="scientific">Gluconobacter japonicus</name>
    <dbReference type="NCBI Taxonomy" id="376620"/>
    <lineage>
        <taxon>Bacteria</taxon>
        <taxon>Pseudomonadati</taxon>
        <taxon>Pseudomonadota</taxon>
        <taxon>Alphaproteobacteria</taxon>
        <taxon>Acetobacterales</taxon>
        <taxon>Acetobacteraceae</taxon>
        <taxon>Gluconobacter</taxon>
    </lineage>
</organism>
<name>A0A9Q2FNA9_GLUJA</name>